<proteinExistence type="predicted"/>
<sequence>MDQDQDQDGLVCRAVRRRRRNVHSAVTDSGYQRKAKKKKTNWEIAFEALRDKCGTFHGVCSLDLEALNKLFKQMCHNNRDGIL</sequence>
<dbReference type="AlphaFoldDB" id="A0A9D5DA92"/>
<name>A0A9D5DA92_9LILI</name>
<evidence type="ECO:0000313" key="1">
    <source>
        <dbReference type="EMBL" id="KAJ0986965.1"/>
    </source>
</evidence>
<reference evidence="1" key="1">
    <citation type="submission" date="2021-03" db="EMBL/GenBank/DDBJ databases">
        <authorList>
            <person name="Li Z."/>
            <person name="Yang C."/>
        </authorList>
    </citation>
    <scope>NUCLEOTIDE SEQUENCE</scope>
    <source>
        <strain evidence="1">Dzin_1.0</strain>
        <tissue evidence="1">Leaf</tissue>
    </source>
</reference>
<gene>
    <name evidence="1" type="ORF">J5N97_005321</name>
</gene>
<reference evidence="1" key="2">
    <citation type="journal article" date="2022" name="Hortic Res">
        <title>The genome of Dioscorea zingiberensis sheds light on the biosynthesis, origin and evolution of the medicinally important diosgenin saponins.</title>
        <authorList>
            <person name="Li Y."/>
            <person name="Tan C."/>
            <person name="Li Z."/>
            <person name="Guo J."/>
            <person name="Li S."/>
            <person name="Chen X."/>
            <person name="Wang C."/>
            <person name="Dai X."/>
            <person name="Yang H."/>
            <person name="Song W."/>
            <person name="Hou L."/>
            <person name="Xu J."/>
            <person name="Tong Z."/>
            <person name="Xu A."/>
            <person name="Yuan X."/>
            <person name="Wang W."/>
            <person name="Yang Q."/>
            <person name="Chen L."/>
            <person name="Sun Z."/>
            <person name="Wang K."/>
            <person name="Pan B."/>
            <person name="Chen J."/>
            <person name="Bao Y."/>
            <person name="Liu F."/>
            <person name="Qi X."/>
            <person name="Gang D.R."/>
            <person name="Wen J."/>
            <person name="Li J."/>
        </authorList>
    </citation>
    <scope>NUCLEOTIDE SEQUENCE</scope>
    <source>
        <strain evidence="1">Dzin_1.0</strain>
    </source>
</reference>
<organism evidence="1 2">
    <name type="scientific">Dioscorea zingiberensis</name>
    <dbReference type="NCBI Taxonomy" id="325984"/>
    <lineage>
        <taxon>Eukaryota</taxon>
        <taxon>Viridiplantae</taxon>
        <taxon>Streptophyta</taxon>
        <taxon>Embryophyta</taxon>
        <taxon>Tracheophyta</taxon>
        <taxon>Spermatophyta</taxon>
        <taxon>Magnoliopsida</taxon>
        <taxon>Liliopsida</taxon>
        <taxon>Dioscoreales</taxon>
        <taxon>Dioscoreaceae</taxon>
        <taxon>Dioscorea</taxon>
    </lineage>
</organism>
<dbReference type="Proteomes" id="UP001085076">
    <property type="component" value="Miscellaneous, Linkage group lg01"/>
</dbReference>
<accession>A0A9D5DA92</accession>
<keyword evidence="2" id="KW-1185">Reference proteome</keyword>
<protein>
    <submittedName>
        <fullName evidence="1">Uncharacterized protein</fullName>
    </submittedName>
</protein>
<dbReference type="EMBL" id="JAGGNH010000001">
    <property type="protein sequence ID" value="KAJ0986965.1"/>
    <property type="molecule type" value="Genomic_DNA"/>
</dbReference>
<comment type="caution">
    <text evidence="1">The sequence shown here is derived from an EMBL/GenBank/DDBJ whole genome shotgun (WGS) entry which is preliminary data.</text>
</comment>
<evidence type="ECO:0000313" key="2">
    <source>
        <dbReference type="Proteomes" id="UP001085076"/>
    </source>
</evidence>